<feature type="modified residue" description="N6-(pyridoxal phosphate)lysine" evidence="11">
    <location>
        <position position="184"/>
    </location>
</feature>
<dbReference type="InterPro" id="IPR015421">
    <property type="entry name" value="PyrdxlP-dep_Trfase_major"/>
</dbReference>
<dbReference type="CDD" id="cd00616">
    <property type="entry name" value="AHBA_syn"/>
    <property type="match status" value="1"/>
</dbReference>
<comment type="cofactor">
    <cofactor evidence="1">
        <name>pyridoxal 5'-phosphate</name>
        <dbReference type="ChEBI" id="CHEBI:597326"/>
    </cofactor>
</comment>
<dbReference type="FunFam" id="3.40.640.10:FF:000090">
    <property type="entry name" value="Pyridoxal phosphate-dependent aminotransferase"/>
    <property type="match status" value="1"/>
</dbReference>
<dbReference type="Pfam" id="PF01041">
    <property type="entry name" value="DegT_DnrJ_EryC1"/>
    <property type="match status" value="1"/>
</dbReference>
<evidence type="ECO:0000256" key="10">
    <source>
        <dbReference type="PIRSR" id="PIRSR000390-1"/>
    </source>
</evidence>
<evidence type="ECO:0000256" key="7">
    <source>
        <dbReference type="ARBA" id="ARBA00051587"/>
    </source>
</evidence>
<gene>
    <name evidence="13" type="ORF">G7Y85_19495</name>
</gene>
<accession>A0A6M2BXF4</accession>
<dbReference type="Gene3D" id="3.90.1150.10">
    <property type="entry name" value="Aspartate Aminotransferase, domain 1"/>
    <property type="match status" value="1"/>
</dbReference>
<dbReference type="Proteomes" id="UP000472676">
    <property type="component" value="Unassembled WGS sequence"/>
</dbReference>
<dbReference type="GO" id="GO:0102933">
    <property type="term" value="F:GDP-4-dehydro-6-deoxy-D-mannose-4-aminotransferase activity"/>
    <property type="evidence" value="ECO:0007669"/>
    <property type="project" value="UniProtKB-EC"/>
</dbReference>
<dbReference type="PANTHER" id="PTHR30244">
    <property type="entry name" value="TRANSAMINASE"/>
    <property type="match status" value="1"/>
</dbReference>
<comment type="similarity">
    <text evidence="6 12">Belongs to the DegT/DnrJ/EryC1 family.</text>
</comment>
<protein>
    <recommendedName>
        <fullName evidence="9">GDP-perosamine synthase</fullName>
        <ecNumber evidence="8">2.6.1.102</ecNumber>
    </recommendedName>
</protein>
<dbReference type="GO" id="GO:0030170">
    <property type="term" value="F:pyridoxal phosphate binding"/>
    <property type="evidence" value="ECO:0007669"/>
    <property type="project" value="TreeGrafter"/>
</dbReference>
<evidence type="ECO:0000313" key="14">
    <source>
        <dbReference type="Proteomes" id="UP000472676"/>
    </source>
</evidence>
<comment type="pathway">
    <text evidence="2">Bacterial outer membrane biogenesis; LPS O-antigen biosynthesis.</text>
</comment>
<dbReference type="InterPro" id="IPR015424">
    <property type="entry name" value="PyrdxlP-dep_Trfase"/>
</dbReference>
<comment type="catalytic activity">
    <reaction evidence="7">
        <text>GDP-alpha-D-perosamine + 2-oxoglutarate = GDP-4-dehydro-alpha-D-rhamnose + L-glutamate</text>
        <dbReference type="Rhea" id="RHEA:36779"/>
        <dbReference type="ChEBI" id="CHEBI:16810"/>
        <dbReference type="ChEBI" id="CHEBI:29985"/>
        <dbReference type="ChEBI" id="CHEBI:57964"/>
        <dbReference type="ChEBI" id="CHEBI:73996"/>
        <dbReference type="EC" id="2.6.1.102"/>
    </reaction>
</comment>
<dbReference type="SUPFAM" id="SSF53383">
    <property type="entry name" value="PLP-dependent transferases"/>
    <property type="match status" value="1"/>
</dbReference>
<name>A0A6M2BXF4_9GAMM</name>
<evidence type="ECO:0000256" key="5">
    <source>
        <dbReference type="ARBA" id="ARBA00022898"/>
    </source>
</evidence>
<evidence type="ECO:0000256" key="4">
    <source>
        <dbReference type="ARBA" id="ARBA00022679"/>
    </source>
</evidence>
<dbReference type="RefSeq" id="WP_166261521.1">
    <property type="nucleotide sequence ID" value="NZ_JAAMOW010000012.1"/>
</dbReference>
<evidence type="ECO:0000256" key="6">
    <source>
        <dbReference type="ARBA" id="ARBA00037999"/>
    </source>
</evidence>
<evidence type="ECO:0000256" key="2">
    <source>
        <dbReference type="ARBA" id="ARBA00005125"/>
    </source>
</evidence>
<dbReference type="PANTHER" id="PTHR30244:SF34">
    <property type="entry name" value="DTDP-4-AMINO-4,6-DIDEOXYGALACTOSE TRANSAMINASE"/>
    <property type="match status" value="1"/>
</dbReference>
<evidence type="ECO:0000256" key="1">
    <source>
        <dbReference type="ARBA" id="ARBA00001933"/>
    </source>
</evidence>
<evidence type="ECO:0000256" key="11">
    <source>
        <dbReference type="PIRSR" id="PIRSR000390-2"/>
    </source>
</evidence>
<evidence type="ECO:0000313" key="13">
    <source>
        <dbReference type="EMBL" id="NGY06965.1"/>
    </source>
</evidence>
<dbReference type="GO" id="GO:0000271">
    <property type="term" value="P:polysaccharide biosynthetic process"/>
    <property type="evidence" value="ECO:0007669"/>
    <property type="project" value="TreeGrafter"/>
</dbReference>
<evidence type="ECO:0000256" key="8">
    <source>
        <dbReference type="ARBA" id="ARBA00066317"/>
    </source>
</evidence>
<keyword evidence="5 11" id="KW-0663">Pyridoxal phosphate</keyword>
<dbReference type="PIRSF" id="PIRSF000390">
    <property type="entry name" value="PLP_StrS"/>
    <property type="match status" value="1"/>
</dbReference>
<dbReference type="InterPro" id="IPR000653">
    <property type="entry name" value="DegT/StrS_aminotransferase"/>
</dbReference>
<keyword evidence="4 13" id="KW-0808">Transferase</keyword>
<dbReference type="EMBL" id="JAAMOW010000012">
    <property type="protein sequence ID" value="NGY06965.1"/>
    <property type="molecule type" value="Genomic_DNA"/>
</dbReference>
<keyword evidence="3 13" id="KW-0032">Aminotransferase</keyword>
<evidence type="ECO:0000256" key="12">
    <source>
        <dbReference type="RuleBase" id="RU004508"/>
    </source>
</evidence>
<proteinExistence type="inferred from homology"/>
<comment type="caution">
    <text evidence="13">The sequence shown here is derived from an EMBL/GenBank/DDBJ whole genome shotgun (WGS) entry which is preliminary data.</text>
</comment>
<keyword evidence="14" id="KW-1185">Reference proteome</keyword>
<dbReference type="EC" id="2.6.1.102" evidence="8"/>
<dbReference type="Gene3D" id="3.40.640.10">
    <property type="entry name" value="Type I PLP-dependent aspartate aminotransferase-like (Major domain)"/>
    <property type="match status" value="1"/>
</dbReference>
<sequence>MQYRIPVYQPDLSGNEKAYVAECLDSTWISSKGRFIEIFERNFANYVDAPYAATVCNGTVALHLALLALGIGPGDEVIVPTLTYVASVNAIRYVGAVPVFVDSLADTWQVDPDDVERKIGPRTRAVMAVHLYGGACEMERLAATCARHRLLLVEDCAEAIGTRLFGRHVGTFGDVATFSFFGNKTITTGEGGMIVCRNAELDARLRHLRGQGLVAHREYWHDEVGYNYRMTNICAALGVAQLERVDAILNGKIELATRYRTRLSGTPLTFQGVRSGEESSYWMVTALTPSERQRDQLRSALSAGGVETRPIFHPVHTMPMYREDSEQYPVAVNIASRGLNFPSWQSLSEDGFEIIIDLILAHFGETA</sequence>
<dbReference type="AlphaFoldDB" id="A0A6M2BXF4"/>
<evidence type="ECO:0000256" key="3">
    <source>
        <dbReference type="ARBA" id="ARBA00022576"/>
    </source>
</evidence>
<reference evidence="13 14" key="1">
    <citation type="journal article" date="2014" name="Int. J. Syst. Evol. Microbiol.">
        <title>Solimonas terrae sp. nov., isolated from soil.</title>
        <authorList>
            <person name="Kim S.J."/>
            <person name="Moon J.Y."/>
            <person name="Weon H.Y."/>
            <person name="Ahn J.H."/>
            <person name="Chen W.M."/>
            <person name="Kwon S.W."/>
        </authorList>
    </citation>
    <scope>NUCLEOTIDE SEQUENCE [LARGE SCALE GENOMIC DNA]</scope>
    <source>
        <strain evidence="13 14">KIS83-12</strain>
    </source>
</reference>
<dbReference type="InterPro" id="IPR015422">
    <property type="entry name" value="PyrdxlP-dep_Trfase_small"/>
</dbReference>
<evidence type="ECO:0000256" key="9">
    <source>
        <dbReference type="ARBA" id="ARBA00074221"/>
    </source>
</evidence>
<feature type="active site" description="Proton acceptor" evidence="10">
    <location>
        <position position="184"/>
    </location>
</feature>
<organism evidence="13 14">
    <name type="scientific">Solimonas terrae</name>
    <dbReference type="NCBI Taxonomy" id="1396819"/>
    <lineage>
        <taxon>Bacteria</taxon>
        <taxon>Pseudomonadati</taxon>
        <taxon>Pseudomonadota</taxon>
        <taxon>Gammaproteobacteria</taxon>
        <taxon>Nevskiales</taxon>
        <taxon>Nevskiaceae</taxon>
        <taxon>Solimonas</taxon>
    </lineage>
</organism>